<dbReference type="Gene3D" id="2.60.40.790">
    <property type="match status" value="1"/>
</dbReference>
<comment type="similarity">
    <text evidence="1">Belongs to the arsA ATPase family.</text>
</comment>
<feature type="domain" description="ArsA/GET3 Anion-transporting ATPase-like" evidence="3">
    <location>
        <begin position="35"/>
        <end position="347"/>
    </location>
</feature>
<protein>
    <submittedName>
        <fullName evidence="5">ArsA family ATPase</fullName>
    </submittedName>
</protein>
<evidence type="ECO:0000256" key="2">
    <source>
        <dbReference type="SAM" id="MobiDB-lite"/>
    </source>
</evidence>
<feature type="compositionally biased region" description="Basic and acidic residues" evidence="2">
    <location>
        <begin position="1"/>
        <end position="29"/>
    </location>
</feature>
<dbReference type="InterPro" id="IPR008978">
    <property type="entry name" value="HSP20-like_chaperone"/>
</dbReference>
<dbReference type="PANTHER" id="PTHR10803">
    <property type="entry name" value="ARSENICAL PUMP-DRIVING ATPASE ARSENITE-TRANSLOCATING ATPASE"/>
    <property type="match status" value="1"/>
</dbReference>
<dbReference type="GO" id="GO:0016887">
    <property type="term" value="F:ATP hydrolysis activity"/>
    <property type="evidence" value="ECO:0007669"/>
    <property type="project" value="InterPro"/>
</dbReference>
<evidence type="ECO:0000259" key="4">
    <source>
        <dbReference type="Pfam" id="PF17886"/>
    </source>
</evidence>
<gene>
    <name evidence="5" type="ORF">DVA86_08115</name>
</gene>
<dbReference type="EMBL" id="CP031320">
    <property type="protein sequence ID" value="AXK32615.1"/>
    <property type="molecule type" value="Genomic_DNA"/>
</dbReference>
<dbReference type="InterPro" id="IPR027417">
    <property type="entry name" value="P-loop_NTPase"/>
</dbReference>
<dbReference type="Pfam" id="PF02374">
    <property type="entry name" value="ArsA_ATPase"/>
    <property type="match status" value="1"/>
</dbReference>
<name>A0A345XLU9_9ACTN</name>
<evidence type="ECO:0000259" key="3">
    <source>
        <dbReference type="Pfam" id="PF02374"/>
    </source>
</evidence>
<dbReference type="AlphaFoldDB" id="A0A345XLU9"/>
<dbReference type="GO" id="GO:0005524">
    <property type="term" value="F:ATP binding"/>
    <property type="evidence" value="ECO:0007669"/>
    <property type="project" value="InterPro"/>
</dbReference>
<dbReference type="KEGG" id="sarm:DVA86_08115"/>
<accession>A0A345XLU9</accession>
<dbReference type="InterPro" id="IPR040612">
    <property type="entry name" value="ArsA_HSP20-like"/>
</dbReference>
<keyword evidence="6" id="KW-1185">Reference proteome</keyword>
<feature type="region of interest" description="Disordered" evidence="2">
    <location>
        <begin position="1"/>
        <end position="32"/>
    </location>
</feature>
<dbReference type="Proteomes" id="UP000254425">
    <property type="component" value="Chromosome"/>
</dbReference>
<dbReference type="PANTHER" id="PTHR10803:SF3">
    <property type="entry name" value="ATPASE GET3"/>
    <property type="match status" value="1"/>
</dbReference>
<dbReference type="Pfam" id="PF17886">
    <property type="entry name" value="ArsA_HSP20"/>
    <property type="match status" value="1"/>
</dbReference>
<evidence type="ECO:0000313" key="6">
    <source>
        <dbReference type="Proteomes" id="UP000254425"/>
    </source>
</evidence>
<dbReference type="RefSeq" id="WP_208876935.1">
    <property type="nucleotide sequence ID" value="NZ_CP031320.1"/>
</dbReference>
<organism evidence="5 6">
    <name type="scientific">Streptomyces armeniacus</name>
    <dbReference type="NCBI Taxonomy" id="83291"/>
    <lineage>
        <taxon>Bacteria</taxon>
        <taxon>Bacillati</taxon>
        <taxon>Actinomycetota</taxon>
        <taxon>Actinomycetes</taxon>
        <taxon>Kitasatosporales</taxon>
        <taxon>Streptomycetaceae</taxon>
        <taxon>Streptomyces</taxon>
    </lineage>
</organism>
<dbReference type="InterPro" id="IPR016300">
    <property type="entry name" value="ATPase_ArsA/GET3"/>
</dbReference>
<proteinExistence type="inferred from homology"/>
<dbReference type="SUPFAM" id="SSF52540">
    <property type="entry name" value="P-loop containing nucleoside triphosphate hydrolases"/>
    <property type="match status" value="1"/>
</dbReference>
<reference evidence="5 6" key="1">
    <citation type="submission" date="2018-07" db="EMBL/GenBank/DDBJ databases">
        <title>Draft genome of the type strain Streptomyces armeniacus ATCC 15676.</title>
        <authorList>
            <person name="Labana P."/>
            <person name="Gosse J.T."/>
            <person name="Boddy C.N."/>
        </authorList>
    </citation>
    <scope>NUCLEOTIDE SEQUENCE [LARGE SCALE GENOMIC DNA]</scope>
    <source>
        <strain evidence="5 6">ATCC 15676</strain>
    </source>
</reference>
<dbReference type="Gene3D" id="3.40.50.300">
    <property type="entry name" value="P-loop containing nucleotide triphosphate hydrolases"/>
    <property type="match status" value="1"/>
</dbReference>
<evidence type="ECO:0000313" key="5">
    <source>
        <dbReference type="EMBL" id="AXK32615.1"/>
    </source>
</evidence>
<sequence>MPDDGPDRTDGDDRTEAEEARTDGDDRTEAAPAVRTVLVTGAGGSGRTTVAAATALRAARGGARTLLLSTAPDGVLEAVLDAPLAPAYGAEDAYGPLRPAAVDGVPGLWAARVDPDEDFRAQALAVQRHARAALEFTGSEPLAEDELTTLPGAGTFALLRALRAAGGTDGSTGPAWDVVVADLPPAPEALAALALPEQLRRYLRRLLPPEKQAARALRPVLAQLAGVPMPAEWLYGATARWERELAGVQRVIDAAGTSVRLVTEPGGALAVAALRAVRPALALYGLRVDAVVANRVLPTGSPDEWLAALSGRQQAVLKELREAAGDAPLTELPHLGREPRGPHDLAALPAPAVRGMDAEPGSAAAVEDRLAEEGLLHWRLPLPGAGRDALGLVRRGDELTVGVGPYRRTLPLPSVLRRCRVTGAALADGELRVRFAPEPGLWPRAESGQDGG</sequence>
<dbReference type="InterPro" id="IPR025723">
    <property type="entry name" value="ArsA/GET3_ATPase-like"/>
</dbReference>
<feature type="domain" description="ArsA HSP20-like" evidence="4">
    <location>
        <begin position="377"/>
        <end position="435"/>
    </location>
</feature>
<evidence type="ECO:0000256" key="1">
    <source>
        <dbReference type="ARBA" id="ARBA00011040"/>
    </source>
</evidence>